<dbReference type="InterPro" id="IPR012791">
    <property type="entry name" value="3-oxoacid_CoA-transf_B"/>
</dbReference>
<dbReference type="GO" id="GO:0008260">
    <property type="term" value="F:succinyl-CoA:3-oxo-acid CoA-transferase activity"/>
    <property type="evidence" value="ECO:0007669"/>
    <property type="project" value="UniProtKB-EC"/>
</dbReference>
<dbReference type="Proteomes" id="UP000238350">
    <property type="component" value="Unassembled WGS sequence"/>
</dbReference>
<dbReference type="GeneID" id="36517203"/>
<dbReference type="RefSeq" id="XP_024665780.1">
    <property type="nucleotide sequence ID" value="XM_024810012.1"/>
</dbReference>
<dbReference type="EC" id="2.8.3.5" evidence="3"/>
<protein>
    <recommendedName>
        <fullName evidence="3">Succinyl-CoA:3-ketoacid-coenzyme A transferase</fullName>
        <ecNumber evidence="3">2.8.3.5</ecNumber>
    </recommendedName>
</protein>
<dbReference type="STRING" id="45607.A0A2T0FLI1"/>
<dbReference type="InterPro" id="IPR014388">
    <property type="entry name" value="3-oxoacid_CoA-transferase"/>
</dbReference>
<evidence type="ECO:0000256" key="4">
    <source>
        <dbReference type="PIRSR" id="PIRSR000858-1"/>
    </source>
</evidence>
<dbReference type="GO" id="GO:0046952">
    <property type="term" value="P:ketone body catabolic process"/>
    <property type="evidence" value="ECO:0007669"/>
    <property type="project" value="InterPro"/>
</dbReference>
<evidence type="ECO:0000256" key="3">
    <source>
        <dbReference type="PIRNR" id="PIRNR000858"/>
    </source>
</evidence>
<evidence type="ECO:0000256" key="2">
    <source>
        <dbReference type="ARBA" id="ARBA00022679"/>
    </source>
</evidence>
<evidence type="ECO:0000313" key="5">
    <source>
        <dbReference type="EMBL" id="PRT55835.1"/>
    </source>
</evidence>
<dbReference type="SMART" id="SM00882">
    <property type="entry name" value="CoA_trans"/>
    <property type="match status" value="2"/>
</dbReference>
<name>A0A2T0FLI1_9ASCO</name>
<gene>
    <name evidence="5" type="ORF">B9G98_03455</name>
</gene>
<dbReference type="PANTHER" id="PTHR13707:SF23">
    <property type="entry name" value="SUCCINYL-COA:3-KETOACID-COENZYME A TRANSFERASE"/>
    <property type="match status" value="1"/>
</dbReference>
<comment type="pathway">
    <text evidence="3">Ketone metabolism; succinyl-CoA degradation; acetoacetyl-CoA from succinyl-CoA: step 1/1.</text>
</comment>
<keyword evidence="3" id="KW-0496">Mitochondrion</keyword>
<feature type="active site" description="5-glutamyl coenzyme A thioester intermediate" evidence="4">
    <location>
        <position position="307"/>
    </location>
</feature>
<keyword evidence="6" id="KW-1185">Reference proteome</keyword>
<dbReference type="InterPro" id="IPR004164">
    <property type="entry name" value="CoA_transf_AS"/>
</dbReference>
<comment type="function">
    <text evidence="3">Key enzyme for ketone body catabolism. Transfers the CoA moiety from succinate to acetoacetate. Formation of the enzyme-CoA intermediate proceeds via an unstable anhydride species formed between the carboxylate groups of the enzyme and substrate.</text>
</comment>
<dbReference type="InterPro" id="IPR012792">
    <property type="entry name" value="3-oxoacid_CoA-transf_A"/>
</dbReference>
<keyword evidence="2 3" id="KW-0808">Transferase</keyword>
<dbReference type="EMBL" id="NDIQ01000022">
    <property type="protein sequence ID" value="PRT55835.1"/>
    <property type="molecule type" value="Genomic_DNA"/>
</dbReference>
<proteinExistence type="inferred from homology"/>
<comment type="catalytic activity">
    <reaction evidence="3">
        <text>a 3-oxo acid + succinyl-CoA = a 3-oxoacyl-CoA + succinate</text>
        <dbReference type="Rhea" id="RHEA:24564"/>
        <dbReference type="ChEBI" id="CHEBI:30031"/>
        <dbReference type="ChEBI" id="CHEBI:35973"/>
        <dbReference type="ChEBI" id="CHEBI:57292"/>
        <dbReference type="ChEBI" id="CHEBI:90726"/>
        <dbReference type="EC" id="2.8.3.5"/>
    </reaction>
</comment>
<dbReference type="PIRSF" id="PIRSF000858">
    <property type="entry name" value="SCOT-t"/>
    <property type="match status" value="1"/>
</dbReference>
<comment type="similarity">
    <text evidence="1 3">Belongs to the 3-oxoacid CoA-transferase family.</text>
</comment>
<dbReference type="InterPro" id="IPR037171">
    <property type="entry name" value="NagB/RpiA_transferase-like"/>
</dbReference>
<organism evidence="5 6">
    <name type="scientific">Wickerhamiella sorbophila</name>
    <dbReference type="NCBI Taxonomy" id="45607"/>
    <lineage>
        <taxon>Eukaryota</taxon>
        <taxon>Fungi</taxon>
        <taxon>Dikarya</taxon>
        <taxon>Ascomycota</taxon>
        <taxon>Saccharomycotina</taxon>
        <taxon>Dipodascomycetes</taxon>
        <taxon>Dipodascales</taxon>
        <taxon>Trichomonascaceae</taxon>
        <taxon>Wickerhamiella</taxon>
    </lineage>
</organism>
<dbReference type="PANTHER" id="PTHR13707">
    <property type="entry name" value="KETOACID-COENZYME A TRANSFERASE"/>
    <property type="match status" value="1"/>
</dbReference>
<dbReference type="AlphaFoldDB" id="A0A2T0FLI1"/>
<dbReference type="NCBIfam" id="TIGR02429">
    <property type="entry name" value="pcaI_scoA_fam"/>
    <property type="match status" value="1"/>
</dbReference>
<dbReference type="NCBIfam" id="TIGR02428">
    <property type="entry name" value="pcaJ_scoB_fam"/>
    <property type="match status" value="1"/>
</dbReference>
<dbReference type="OrthoDB" id="1933379at2759"/>
<dbReference type="Pfam" id="PF01144">
    <property type="entry name" value="CoA_trans"/>
    <property type="match status" value="2"/>
</dbReference>
<comment type="caution">
    <text evidence="5">The sequence shown here is derived from an EMBL/GenBank/DDBJ whole genome shotgun (WGS) entry which is preliminary data.</text>
</comment>
<evidence type="ECO:0000313" key="6">
    <source>
        <dbReference type="Proteomes" id="UP000238350"/>
    </source>
</evidence>
<evidence type="ECO:0000256" key="1">
    <source>
        <dbReference type="ARBA" id="ARBA00007154"/>
    </source>
</evidence>
<accession>A0A2T0FLI1</accession>
<dbReference type="PROSITE" id="PS01274">
    <property type="entry name" value="COA_TRANSF_2"/>
    <property type="match status" value="1"/>
</dbReference>
<dbReference type="UniPathway" id="UPA00929">
    <property type="reaction ID" value="UER00894"/>
</dbReference>
<dbReference type="SUPFAM" id="SSF100950">
    <property type="entry name" value="NagB/RpiA/CoA transferase-like"/>
    <property type="match status" value="2"/>
</dbReference>
<sequence>MSKLSHLSKIGTIADALKYIKSNQTLLCGGFGLSGIPETYFAAIAKQPGIKNLTIVSNNGGLNHIGSDKLIEAGQVSRMIMSYMGRSKPLMNSYLSGKIEIELTPQGTISERCRAAASGIPAFYTKTGADTWIEQGKMPVKYNDKGEVIKYSQAKETRVFNGKKYLLEEALPGDVALVKCWKADALGNLVFRGTTLNFNQVFAQAAAVTLVEADEIVPVGSIEPNEVHVPGIHVTKVIQSTEPKHIESLQLARDHTKSDNDSDPRVVIARRVAKEFENGSYANLGIGLPTLAPNYIDPNVSVVFQSENGILGVGPYPTESQVDPDIVNAGKETVTLLPGASVFGSQDSFAMIRAGKINCTVLGAMEVSQYGDLANWGVPGNIKGMGGAMDLVSNPEETKVVVCTTHTTKDGKPKIVKQCSNPLTGSRVARVIITELAVFKVDNEGLILTELQPGATLEEVKSKTDAPFREQLSSSPKL</sequence>
<dbReference type="InterPro" id="IPR004165">
    <property type="entry name" value="CoA_trans_fam_I"/>
</dbReference>
<reference evidence="5 6" key="1">
    <citation type="submission" date="2017-04" db="EMBL/GenBank/DDBJ databases">
        <title>Genome sequencing of [Candida] sorbophila.</title>
        <authorList>
            <person name="Ahn J.O."/>
        </authorList>
    </citation>
    <scope>NUCLEOTIDE SEQUENCE [LARGE SCALE GENOMIC DNA]</scope>
    <source>
        <strain evidence="5 6">DS02</strain>
    </source>
</reference>
<dbReference type="Gene3D" id="3.40.1080.10">
    <property type="entry name" value="Glutaconate Coenzyme A-transferase"/>
    <property type="match status" value="2"/>
</dbReference>